<evidence type="ECO:0000256" key="3">
    <source>
        <dbReference type="ARBA" id="ARBA00022485"/>
    </source>
</evidence>
<evidence type="ECO:0000256" key="4">
    <source>
        <dbReference type="ARBA" id="ARBA00022723"/>
    </source>
</evidence>
<dbReference type="InterPro" id="IPR013984">
    <property type="entry name" value="Ald_Fedxn_OxRdtase_dom2"/>
</dbReference>
<evidence type="ECO:0000313" key="11">
    <source>
        <dbReference type="Proteomes" id="UP001529421"/>
    </source>
</evidence>
<dbReference type="InterPro" id="IPR013983">
    <property type="entry name" value="Ald_Fedxn_OxRdtase_N"/>
</dbReference>
<gene>
    <name evidence="10" type="ORF">QUW28_07035</name>
</gene>
<evidence type="ECO:0000256" key="2">
    <source>
        <dbReference type="ARBA" id="ARBA00011032"/>
    </source>
</evidence>
<protein>
    <submittedName>
        <fullName evidence="10">Aldehyde ferredoxin oxidoreductase</fullName>
        <ecNumber evidence="10">1.2.7.5</ecNumber>
    </submittedName>
</protein>
<comment type="caution">
    <text evidence="10">The sequence shown here is derived from an EMBL/GenBank/DDBJ whole genome shotgun (WGS) entry which is preliminary data.</text>
</comment>
<proteinExistence type="inferred from homology"/>
<keyword evidence="6" id="KW-0408">Iron</keyword>
<evidence type="ECO:0000256" key="7">
    <source>
        <dbReference type="ARBA" id="ARBA00023014"/>
    </source>
</evidence>
<evidence type="ECO:0000256" key="1">
    <source>
        <dbReference type="ARBA" id="ARBA00001966"/>
    </source>
</evidence>
<dbReference type="Gene3D" id="1.10.569.10">
    <property type="entry name" value="Aldehyde Ferredoxin Oxidoreductase Protein, subunit A, domain 2"/>
    <property type="match status" value="1"/>
</dbReference>
<dbReference type="GO" id="GO:0033726">
    <property type="term" value="F:aldehyde ferredoxin oxidoreductase activity"/>
    <property type="evidence" value="ECO:0007669"/>
    <property type="project" value="UniProtKB-EC"/>
</dbReference>
<dbReference type="EC" id="1.2.7.5" evidence="10"/>
<dbReference type="Gene3D" id="1.10.599.10">
    <property type="entry name" value="Aldehyde Ferredoxin Oxidoreductase Protein, subunit A, domain 3"/>
    <property type="match status" value="1"/>
</dbReference>
<evidence type="ECO:0000259" key="9">
    <source>
        <dbReference type="SMART" id="SM00790"/>
    </source>
</evidence>
<dbReference type="SUPFAM" id="SSF56228">
    <property type="entry name" value="Aldehyde ferredoxin oxidoreductase, N-terminal domain"/>
    <property type="match status" value="1"/>
</dbReference>
<dbReference type="SUPFAM" id="SSF48310">
    <property type="entry name" value="Aldehyde ferredoxin oxidoreductase, C-terminal domains"/>
    <property type="match status" value="1"/>
</dbReference>
<dbReference type="InterPro" id="IPR001203">
    <property type="entry name" value="OxRdtase_Ald_Fedxn_C"/>
</dbReference>
<evidence type="ECO:0000256" key="6">
    <source>
        <dbReference type="ARBA" id="ARBA00023004"/>
    </source>
</evidence>
<keyword evidence="11" id="KW-1185">Reference proteome</keyword>
<comment type="cofactor">
    <cofactor evidence="1">
        <name>[4Fe-4S] cluster</name>
        <dbReference type="ChEBI" id="CHEBI:49883"/>
    </cofactor>
</comment>
<keyword evidence="3" id="KW-0004">4Fe-4S</keyword>
<accession>A0ABT7V9T0</accession>
<dbReference type="Pfam" id="PF01314">
    <property type="entry name" value="AFOR_C"/>
    <property type="match status" value="1"/>
</dbReference>
<dbReference type="EMBL" id="JAUDDZ010000009">
    <property type="protein sequence ID" value="MDM8275245.1"/>
    <property type="molecule type" value="Genomic_DNA"/>
</dbReference>
<dbReference type="Gene3D" id="3.60.9.10">
    <property type="entry name" value="Aldehyde ferredoxin oxidoreductase, N-terminal domain"/>
    <property type="match status" value="1"/>
</dbReference>
<dbReference type="Pfam" id="PF02730">
    <property type="entry name" value="AFOR_N"/>
    <property type="match status" value="1"/>
</dbReference>
<evidence type="ECO:0000256" key="8">
    <source>
        <dbReference type="ARBA" id="ARBA00049934"/>
    </source>
</evidence>
<reference evidence="10 11" key="2">
    <citation type="submission" date="2023-06" db="EMBL/GenBank/DDBJ databases">
        <authorList>
            <person name="Zeman M."/>
            <person name="Kubasova T."/>
            <person name="Jahodarova E."/>
            <person name="Nykrynova M."/>
            <person name="Rychlik I."/>
        </authorList>
    </citation>
    <scope>NUCLEOTIDE SEQUENCE [LARGE SCALE GENOMIC DNA]</scope>
    <source>
        <strain evidence="10 11">154_Feed</strain>
    </source>
</reference>
<keyword evidence="4" id="KW-0479">Metal-binding</keyword>
<dbReference type="InterPro" id="IPR036503">
    <property type="entry name" value="Ald_Fedxn_OxRdtase_N_sf"/>
</dbReference>
<name>A0ABT7V9T0_9ACTN</name>
<dbReference type="PANTHER" id="PTHR30038">
    <property type="entry name" value="ALDEHYDE FERREDOXIN OXIDOREDUCTASE"/>
    <property type="match status" value="1"/>
</dbReference>
<evidence type="ECO:0000256" key="5">
    <source>
        <dbReference type="ARBA" id="ARBA00023002"/>
    </source>
</evidence>
<organism evidence="10 11">
    <name type="scientific">Enorma phocaeensis</name>
    <dbReference type="NCBI Taxonomy" id="1871019"/>
    <lineage>
        <taxon>Bacteria</taxon>
        <taxon>Bacillati</taxon>
        <taxon>Actinomycetota</taxon>
        <taxon>Coriobacteriia</taxon>
        <taxon>Coriobacteriales</taxon>
        <taxon>Coriobacteriaceae</taxon>
        <taxon>Enorma</taxon>
    </lineage>
</organism>
<dbReference type="PANTHER" id="PTHR30038:SF0">
    <property type="entry name" value="TUNGSTEN-CONTAINING ALDEHYDE FERREDOXIN OXIDOREDUCTASE"/>
    <property type="match status" value="1"/>
</dbReference>
<feature type="domain" description="Aldehyde ferredoxin oxidoreductase N-terminal" evidence="9">
    <location>
        <begin position="12"/>
        <end position="214"/>
    </location>
</feature>
<dbReference type="SMART" id="SM00790">
    <property type="entry name" value="AFOR_N"/>
    <property type="match status" value="1"/>
</dbReference>
<keyword evidence="5 10" id="KW-0560">Oxidoreductase</keyword>
<dbReference type="Proteomes" id="UP001529421">
    <property type="component" value="Unassembled WGS sequence"/>
</dbReference>
<dbReference type="InterPro" id="IPR036021">
    <property type="entry name" value="Tungsten_al_ferr_oxy-like_C"/>
</dbReference>
<dbReference type="NCBIfam" id="NF007354">
    <property type="entry name" value="PRK09849.1"/>
    <property type="match status" value="1"/>
</dbReference>
<dbReference type="InterPro" id="IPR051919">
    <property type="entry name" value="W-dependent_AOR"/>
</dbReference>
<keyword evidence="7" id="KW-0411">Iron-sulfur</keyword>
<evidence type="ECO:0000313" key="10">
    <source>
        <dbReference type="EMBL" id="MDM8275245.1"/>
    </source>
</evidence>
<dbReference type="InterPro" id="IPR013985">
    <property type="entry name" value="Ald_Fedxn_OxRdtase_dom3"/>
</dbReference>
<comment type="cofactor">
    <cofactor evidence="8">
        <name>tungstopterin</name>
        <dbReference type="ChEBI" id="CHEBI:30402"/>
    </cofactor>
</comment>
<dbReference type="RefSeq" id="WP_289545259.1">
    <property type="nucleotide sequence ID" value="NZ_JAUDDZ010000009.1"/>
</dbReference>
<reference evidence="11" key="1">
    <citation type="submission" date="2023-06" db="EMBL/GenBank/DDBJ databases">
        <title>Identification and characterization of horizontal gene transfer across gut microbiota members of farm animals based on homology search.</title>
        <authorList>
            <person name="Zeman M."/>
            <person name="Kubasova T."/>
            <person name="Jahodarova E."/>
            <person name="Nykrynova M."/>
            <person name="Rychlik I."/>
        </authorList>
    </citation>
    <scope>NUCLEOTIDE SEQUENCE [LARGE SCALE GENOMIC DNA]</scope>
    <source>
        <strain evidence="11">154_Feed</strain>
    </source>
</reference>
<sequence length="749" mass="82265">MADTATFGSYGWAGQIARVNLTDGTISVESDEAMQDDYIGGMGFANKIMYDEVAPGTAWDAPENKAVLAVGPLTGSGVPLGGRSTWATLSTFTTDYQVVDCHCGGQLGAMLKYSGHDGLIIEGASDKPVYILIDDDKISIEDASSVWGKGTRETNEALCKKHGLDACVAAIGPAGENLLPYACVINSRSHSAGAGLGAVLGSKKCKAVVVRGTKAVNVADPQMVSDLSDYMIAQVLGSNNNHVVPSTQQSWAEYYDKGSRWTAKKGLYWAAAEGGAIETGEPKPFEPNTMGYRCMKSTKDLGPEAEKYTVKMAGCHGCPVRCYAQVKHPTVLEKTGYQSMGNTCVPNFPFSSYMQSIMKVPGTTTEEGTLTEQSVIYNLLIQATVDDLGLWCNYAQLYRDLAHTYVEGILERECPNYADYDFDAIMNGDGTPFIKILSDIAANDTENKPIAWLGHGPMVWCEKWDDMKWFDTTASCLINYRGWPVHHAIECFGQVGGVYNMMFNRDDMIHSAVNFQGCGLPIDLKKEMAAEMWGGEDAIDPDKNYTPMNEHKAEFCWWSIVTDVLHDCLTVCNWVWPMAMAPAKERSYRGDLDLEAQFYTAVTGKEVTIDDLYKAAERVMTLQRANTVRGMTDAEGNMGCNDFRNVHDVITEWPFTKDPDIEPFTAGTDKMEKDDFQTALTMVYKRFGWDEELGCPTKQCLEDLGLDDVASDLEELGLLPDGGTSYDERTRKYDGILSQYCGDNPALSA</sequence>
<comment type="similarity">
    <text evidence="2">Belongs to the AOR/FOR family.</text>
</comment>